<name>A0A0C2M1P7_THEKT</name>
<organism evidence="2 3">
    <name type="scientific">Thelohanellus kitauei</name>
    <name type="common">Myxosporean</name>
    <dbReference type="NCBI Taxonomy" id="669202"/>
    <lineage>
        <taxon>Eukaryota</taxon>
        <taxon>Metazoa</taxon>
        <taxon>Cnidaria</taxon>
        <taxon>Myxozoa</taxon>
        <taxon>Myxosporea</taxon>
        <taxon>Bivalvulida</taxon>
        <taxon>Platysporina</taxon>
        <taxon>Myxobolidae</taxon>
        <taxon>Thelohanellus</taxon>
    </lineage>
</organism>
<feature type="region of interest" description="Disordered" evidence="1">
    <location>
        <begin position="61"/>
        <end position="122"/>
    </location>
</feature>
<evidence type="ECO:0000313" key="3">
    <source>
        <dbReference type="Proteomes" id="UP000031668"/>
    </source>
</evidence>
<evidence type="ECO:0000256" key="1">
    <source>
        <dbReference type="SAM" id="MobiDB-lite"/>
    </source>
</evidence>
<gene>
    <name evidence="2" type="ORF">RF11_13968</name>
</gene>
<dbReference type="Proteomes" id="UP000031668">
    <property type="component" value="Unassembled WGS sequence"/>
</dbReference>
<keyword evidence="3" id="KW-1185">Reference proteome</keyword>
<accession>A0A0C2M1P7</accession>
<protein>
    <submittedName>
        <fullName evidence="2">Uncharacterized protein</fullName>
    </submittedName>
</protein>
<sequence length="122" mass="13820">MEESEELKSERQRICAMNRSCEDALQIIQTFQTGHPKDFTNYRTLLPVSTPTPAAVRIKIEPSRPSSNIDISEPSQQYPVKSISNMNLNASPLPKSPMKKSPDTISDQIDIKKPRRPPPKFK</sequence>
<dbReference type="EMBL" id="JWZT01005390">
    <property type="protein sequence ID" value="KII60995.1"/>
    <property type="molecule type" value="Genomic_DNA"/>
</dbReference>
<proteinExistence type="predicted"/>
<dbReference type="AlphaFoldDB" id="A0A0C2M1P7"/>
<evidence type="ECO:0000313" key="2">
    <source>
        <dbReference type="EMBL" id="KII60995.1"/>
    </source>
</evidence>
<comment type="caution">
    <text evidence="2">The sequence shown here is derived from an EMBL/GenBank/DDBJ whole genome shotgun (WGS) entry which is preliminary data.</text>
</comment>
<reference evidence="2 3" key="1">
    <citation type="journal article" date="2014" name="Genome Biol. Evol.">
        <title>The genome of the myxosporean Thelohanellus kitauei shows adaptations to nutrient acquisition within its fish host.</title>
        <authorList>
            <person name="Yang Y."/>
            <person name="Xiong J."/>
            <person name="Zhou Z."/>
            <person name="Huo F."/>
            <person name="Miao W."/>
            <person name="Ran C."/>
            <person name="Liu Y."/>
            <person name="Zhang J."/>
            <person name="Feng J."/>
            <person name="Wang M."/>
            <person name="Wang M."/>
            <person name="Wang L."/>
            <person name="Yao B."/>
        </authorList>
    </citation>
    <scope>NUCLEOTIDE SEQUENCE [LARGE SCALE GENOMIC DNA]</scope>
    <source>
        <strain evidence="2">Wuqing</strain>
    </source>
</reference>
<feature type="compositionally biased region" description="Basic residues" evidence="1">
    <location>
        <begin position="113"/>
        <end position="122"/>
    </location>
</feature>
<feature type="compositionally biased region" description="Polar residues" evidence="1">
    <location>
        <begin position="64"/>
        <end position="90"/>
    </location>
</feature>